<keyword evidence="1" id="KW-0540">Nuclease</keyword>
<evidence type="ECO:0000256" key="3">
    <source>
        <dbReference type="ARBA" id="ARBA00022839"/>
    </source>
</evidence>
<evidence type="ECO:0000256" key="4">
    <source>
        <dbReference type="ARBA" id="ARBA00038299"/>
    </source>
</evidence>
<dbReference type="PANTHER" id="PTHR12341">
    <property type="entry name" value="5'-&gt;3' EXORIBONUCLEASE"/>
    <property type="match status" value="1"/>
</dbReference>
<accession>A0A811LRQ8</accession>
<evidence type="ECO:0000256" key="1">
    <source>
        <dbReference type="ARBA" id="ARBA00022722"/>
    </source>
</evidence>
<gene>
    <name evidence="7" type="ORF">BOKJ2_LOCUS13780</name>
</gene>
<dbReference type="GO" id="GO:0004534">
    <property type="term" value="F:5'-3' RNA exonuclease activity"/>
    <property type="evidence" value="ECO:0007669"/>
    <property type="project" value="TreeGrafter"/>
</dbReference>
<dbReference type="Proteomes" id="UP000614601">
    <property type="component" value="Unassembled WGS sequence"/>
</dbReference>
<dbReference type="Gene3D" id="3.40.50.12390">
    <property type="match status" value="1"/>
</dbReference>
<evidence type="ECO:0000259" key="5">
    <source>
        <dbReference type="Pfam" id="PF03159"/>
    </source>
</evidence>
<keyword evidence="8" id="KW-1185">Reference proteome</keyword>
<dbReference type="EMBL" id="CAJFDH010000006">
    <property type="protein sequence ID" value="CAD5229728.1"/>
    <property type="molecule type" value="Genomic_DNA"/>
</dbReference>
<dbReference type="InterPro" id="IPR041412">
    <property type="entry name" value="Xrn1_helical"/>
</dbReference>
<dbReference type="EMBL" id="CAJFCW020000006">
    <property type="protein sequence ID" value="CAG9127222.1"/>
    <property type="molecule type" value="Genomic_DNA"/>
</dbReference>
<dbReference type="Pfam" id="PF03159">
    <property type="entry name" value="XRN_N"/>
    <property type="match status" value="1"/>
</dbReference>
<proteinExistence type="inferred from homology"/>
<evidence type="ECO:0000313" key="8">
    <source>
        <dbReference type="Proteomes" id="UP000614601"/>
    </source>
</evidence>
<evidence type="ECO:0000259" key="6">
    <source>
        <dbReference type="Pfam" id="PF17846"/>
    </source>
</evidence>
<dbReference type="Pfam" id="PF17846">
    <property type="entry name" value="XRN_M"/>
    <property type="match status" value="1"/>
</dbReference>
<dbReference type="InterPro" id="IPR027073">
    <property type="entry name" value="5_3_exoribonuclease"/>
</dbReference>
<dbReference type="GO" id="GO:0005634">
    <property type="term" value="C:nucleus"/>
    <property type="evidence" value="ECO:0007669"/>
    <property type="project" value="TreeGrafter"/>
</dbReference>
<evidence type="ECO:0000313" key="7">
    <source>
        <dbReference type="EMBL" id="CAD5229728.1"/>
    </source>
</evidence>
<dbReference type="Proteomes" id="UP000783686">
    <property type="component" value="Unassembled WGS sequence"/>
</dbReference>
<dbReference type="PANTHER" id="PTHR12341:SF7">
    <property type="entry name" value="5'-3' EXORIBONUCLEASE 1"/>
    <property type="match status" value="1"/>
</dbReference>
<dbReference type="GO" id="GO:0003723">
    <property type="term" value="F:RNA binding"/>
    <property type="evidence" value="ECO:0007669"/>
    <property type="project" value="TreeGrafter"/>
</dbReference>
<dbReference type="InterPro" id="IPR004859">
    <property type="entry name" value="Xrn1_N"/>
</dbReference>
<sequence>MVLRGLYGAYVKNYKDLEIVMDKSTGSFGIEVDNLFLNMGIFMLNRIHMADIYGIKTERQLLSMCMDALDELVDTIKLKKLLYMAFCGLIPMQELVRRRPKRLVRGEQHHRANEKIQSVREKLAEHDVELPKRFCENFDTFAVHFGSDFMDKVVHTLDNHINRRMEKEWKNLMVIVSNHTIPGKPTAKILDFIRSQHYPPDVSNMAFFPENTSLIEALTLNSKNFYVIRRGPRNDGCCVCLAENHQYHQCNATVAWQFLPIKLVPPTDVYSVLDLEVLKDHILNEFRYVKGMDVMEHYIFFAAWFESEPWFQGSFYFAARLLMSCLQMFHKPLVKDRSIIYENLKGFFRCLFESNSKSATDFMSLANMNCSVEEYYQFYYGSVDQGFRIKLTLEFYKSIYWTYDYMVKGLKVDCDYYNTYEFIPHISDIVHLTPESPPIFKHLYSQTNVMSQLFASITPHNFKVLPRQWQPLLRDVHPDISHIFPKIPEDALEYKFKDVPCCDLTDLFKFLEKHFGDLRTTQMKQLRKGKIEVFVDEEHPLCQYIVKCLKSEQENDELEKKWVKTSVKQHGVEGLMSSTSNRAINGQMKLHLSNVDVTDNDTKELMEQFENIKI</sequence>
<reference evidence="7" key="1">
    <citation type="submission" date="2020-09" db="EMBL/GenBank/DDBJ databases">
        <authorList>
            <person name="Kikuchi T."/>
        </authorList>
    </citation>
    <scope>NUCLEOTIDE SEQUENCE</scope>
    <source>
        <strain evidence="7">SH1</strain>
    </source>
</reference>
<name>A0A811LRQ8_9BILA</name>
<dbReference type="OrthoDB" id="10485145at2759"/>
<keyword evidence="3" id="KW-0269">Exonuclease</keyword>
<feature type="domain" description="Xrn1 N-terminal" evidence="5">
    <location>
        <begin position="10"/>
        <end position="229"/>
    </location>
</feature>
<organism evidence="7 8">
    <name type="scientific">Bursaphelenchus okinawaensis</name>
    <dbReference type="NCBI Taxonomy" id="465554"/>
    <lineage>
        <taxon>Eukaryota</taxon>
        <taxon>Metazoa</taxon>
        <taxon>Ecdysozoa</taxon>
        <taxon>Nematoda</taxon>
        <taxon>Chromadorea</taxon>
        <taxon>Rhabditida</taxon>
        <taxon>Tylenchina</taxon>
        <taxon>Tylenchomorpha</taxon>
        <taxon>Aphelenchoidea</taxon>
        <taxon>Aphelenchoididae</taxon>
        <taxon>Bursaphelenchus</taxon>
    </lineage>
</organism>
<feature type="domain" description="Xrn1 helical" evidence="6">
    <location>
        <begin position="375"/>
        <end position="593"/>
    </location>
</feature>
<dbReference type="GO" id="GO:0000956">
    <property type="term" value="P:nuclear-transcribed mRNA catabolic process"/>
    <property type="evidence" value="ECO:0007669"/>
    <property type="project" value="TreeGrafter"/>
</dbReference>
<comment type="similarity">
    <text evidence="4">Belongs to the 5'-3' exonuclease family.</text>
</comment>
<comment type="caution">
    <text evidence="7">The sequence shown here is derived from an EMBL/GenBank/DDBJ whole genome shotgun (WGS) entry which is preliminary data.</text>
</comment>
<evidence type="ECO:0000256" key="2">
    <source>
        <dbReference type="ARBA" id="ARBA00022801"/>
    </source>
</evidence>
<keyword evidence="2" id="KW-0378">Hydrolase</keyword>
<dbReference type="AlphaFoldDB" id="A0A811LRQ8"/>
<protein>
    <submittedName>
        <fullName evidence="7">Uncharacterized protein</fullName>
    </submittedName>
</protein>